<sequence>MSPQGSKLTIIIRVKEVPLSPEDEMPAHPTPSAEGHYWAKLVHPHHEPEGEEWASYDWEVVQVNYNNGTGEDQWRVYVPGIEPGQLIDAFIWGPRVPDFNQSS</sequence>
<reference evidence="1 2" key="1">
    <citation type="submission" date="2005-12" db="EMBL/GenBank/DDBJ databases">
        <authorList>
            <person name="Moran M.A."/>
            <person name="Ferriera S."/>
            <person name="Johnson J."/>
            <person name="Kravitz S."/>
            <person name="Halpern A."/>
            <person name="Remington K."/>
            <person name="Beeson K."/>
            <person name="Tran B."/>
            <person name="Rogers Y.-H."/>
            <person name="Friedman R."/>
            <person name="Venter J.C."/>
        </authorList>
    </citation>
    <scope>NUCLEOTIDE SEQUENCE [LARGE SCALE GENOMIC DNA]</scope>
    <source>
        <strain evidence="2">ATCC BAA-591 / DSM 15170 / ISM</strain>
    </source>
</reference>
<dbReference type="EMBL" id="AALY01000002">
    <property type="protein sequence ID" value="EAP75763.1"/>
    <property type="molecule type" value="Genomic_DNA"/>
</dbReference>
<evidence type="ECO:0000313" key="1">
    <source>
        <dbReference type="EMBL" id="EAP75763.1"/>
    </source>
</evidence>
<dbReference type="HOGENOM" id="CLU_2261734_0_0_5"/>
<proteinExistence type="predicted"/>
<keyword evidence="2" id="KW-1185">Reference proteome</keyword>
<protein>
    <submittedName>
        <fullName evidence="1">Uncharacterized protein</fullName>
    </submittedName>
</protein>
<comment type="caution">
    <text evidence="1">The sequence shown here is derived from an EMBL/GenBank/DDBJ whole genome shotgun (WGS) entry which is preliminary data.</text>
</comment>
<name>A3SMS3_ROSNI</name>
<accession>A3SMS3</accession>
<dbReference type="Proteomes" id="UP000005954">
    <property type="component" value="Unassembled WGS sequence"/>
</dbReference>
<organism evidence="1 2">
    <name type="scientific">Roseovarius nubinhibens (strain ATCC BAA-591 / DSM 15170 / ISM)</name>
    <dbReference type="NCBI Taxonomy" id="89187"/>
    <lineage>
        <taxon>Bacteria</taxon>
        <taxon>Pseudomonadati</taxon>
        <taxon>Pseudomonadota</taxon>
        <taxon>Alphaproteobacteria</taxon>
        <taxon>Rhodobacterales</taxon>
        <taxon>Roseobacteraceae</taxon>
        <taxon>Roseovarius</taxon>
    </lineage>
</organism>
<evidence type="ECO:0000313" key="2">
    <source>
        <dbReference type="Proteomes" id="UP000005954"/>
    </source>
</evidence>
<gene>
    <name evidence="1" type="ORF">ISM_12895</name>
</gene>
<dbReference type="AlphaFoldDB" id="A3SMS3"/>